<dbReference type="AlphaFoldDB" id="A0A9Q1BL24"/>
<proteinExistence type="predicted"/>
<organism evidence="3 4">
    <name type="scientific">Holothuria leucospilota</name>
    <name type="common">Black long sea cucumber</name>
    <name type="synonym">Mertensiothuria leucospilota</name>
    <dbReference type="NCBI Taxonomy" id="206669"/>
    <lineage>
        <taxon>Eukaryota</taxon>
        <taxon>Metazoa</taxon>
        <taxon>Echinodermata</taxon>
        <taxon>Eleutherozoa</taxon>
        <taxon>Echinozoa</taxon>
        <taxon>Holothuroidea</taxon>
        <taxon>Aspidochirotacea</taxon>
        <taxon>Aspidochirotida</taxon>
        <taxon>Holothuriidae</taxon>
        <taxon>Holothuria</taxon>
    </lineage>
</organism>
<dbReference type="InterPro" id="IPR001304">
    <property type="entry name" value="C-type_lectin-like"/>
</dbReference>
<gene>
    <name evidence="3" type="ORF">HOLleu_30761</name>
</gene>
<feature type="domain" description="C-type lectin" evidence="2">
    <location>
        <begin position="38"/>
        <end position="129"/>
    </location>
</feature>
<keyword evidence="1" id="KW-0732">Signal</keyword>
<dbReference type="InterPro" id="IPR016186">
    <property type="entry name" value="C-type_lectin-like/link_sf"/>
</dbReference>
<reference evidence="3" key="1">
    <citation type="submission" date="2021-10" db="EMBL/GenBank/DDBJ databases">
        <title>Tropical sea cucumber genome reveals ecological adaptation and Cuvierian tubules defense mechanism.</title>
        <authorList>
            <person name="Chen T."/>
        </authorList>
    </citation>
    <scope>NUCLEOTIDE SEQUENCE</scope>
    <source>
        <strain evidence="3">Nanhai2018</strain>
        <tissue evidence="3">Muscle</tissue>
    </source>
</reference>
<dbReference type="EMBL" id="JAIZAY010000015">
    <property type="protein sequence ID" value="KAJ8028506.1"/>
    <property type="molecule type" value="Genomic_DNA"/>
</dbReference>
<sequence length="129" mass="13979">MKGCVALLGFSIVAGIVSLASGGFPHEGCATDFKWSQVGEYCYYVISTSDGGKPAQKMSKICAFEGPYVMGSTPIEYLADVQSQAEQDFIAQEVSGGNRTWVKIFLSGESWKWNGHEEPALASTNWKPN</sequence>
<name>A0A9Q1BL24_HOLLE</name>
<protein>
    <recommendedName>
        <fullName evidence="2">C-type lectin domain-containing protein</fullName>
    </recommendedName>
</protein>
<evidence type="ECO:0000313" key="3">
    <source>
        <dbReference type="EMBL" id="KAJ8028506.1"/>
    </source>
</evidence>
<evidence type="ECO:0000313" key="4">
    <source>
        <dbReference type="Proteomes" id="UP001152320"/>
    </source>
</evidence>
<evidence type="ECO:0000256" key="1">
    <source>
        <dbReference type="SAM" id="SignalP"/>
    </source>
</evidence>
<dbReference type="Proteomes" id="UP001152320">
    <property type="component" value="Chromosome 15"/>
</dbReference>
<accession>A0A9Q1BL24</accession>
<dbReference type="InterPro" id="IPR016187">
    <property type="entry name" value="CTDL_fold"/>
</dbReference>
<comment type="caution">
    <text evidence="3">The sequence shown here is derived from an EMBL/GenBank/DDBJ whole genome shotgun (WGS) entry which is preliminary data.</text>
</comment>
<keyword evidence="4" id="KW-1185">Reference proteome</keyword>
<dbReference type="SUPFAM" id="SSF56436">
    <property type="entry name" value="C-type lectin-like"/>
    <property type="match status" value="1"/>
</dbReference>
<dbReference type="Gene3D" id="3.10.100.10">
    <property type="entry name" value="Mannose-Binding Protein A, subunit A"/>
    <property type="match status" value="1"/>
</dbReference>
<evidence type="ECO:0000259" key="2">
    <source>
        <dbReference type="PROSITE" id="PS50041"/>
    </source>
</evidence>
<dbReference type="PROSITE" id="PS50041">
    <property type="entry name" value="C_TYPE_LECTIN_2"/>
    <property type="match status" value="1"/>
</dbReference>
<feature type="signal peptide" evidence="1">
    <location>
        <begin position="1"/>
        <end position="22"/>
    </location>
</feature>
<feature type="chain" id="PRO_5040198718" description="C-type lectin domain-containing protein" evidence="1">
    <location>
        <begin position="23"/>
        <end position="129"/>
    </location>
</feature>